<dbReference type="Pfam" id="PF00296">
    <property type="entry name" value="Bac_luciferase"/>
    <property type="match status" value="1"/>
</dbReference>
<reference evidence="9 10" key="1">
    <citation type="submission" date="2019-05" db="EMBL/GenBank/DDBJ databases">
        <authorList>
            <person name="Pankratov T."/>
            <person name="Grouzdev D."/>
        </authorList>
    </citation>
    <scope>NUCLEOTIDE SEQUENCE [LARGE SCALE GENOMIC DNA]</scope>
    <source>
        <strain evidence="9 10">KEBCLARHB70R</strain>
    </source>
</reference>
<keyword evidence="1 6" id="KW-0285">Flavoprotein</keyword>
<evidence type="ECO:0000313" key="10">
    <source>
        <dbReference type="Proteomes" id="UP000305654"/>
    </source>
</evidence>
<dbReference type="SUPFAM" id="SSF51679">
    <property type="entry name" value="Bacterial luciferase-like"/>
    <property type="match status" value="1"/>
</dbReference>
<dbReference type="AlphaFoldDB" id="A0A5R9JAH4"/>
<feature type="binding site" evidence="6">
    <location>
        <position position="151"/>
    </location>
    <ligand>
        <name>FMN</name>
        <dbReference type="ChEBI" id="CHEBI:58210"/>
    </ligand>
</feature>
<dbReference type="InterPro" id="IPR011251">
    <property type="entry name" value="Luciferase-like_dom"/>
</dbReference>
<dbReference type="OrthoDB" id="6752030at2"/>
<dbReference type="PANTHER" id="PTHR30011">
    <property type="entry name" value="ALKANESULFONATE MONOOXYGENASE-RELATED"/>
    <property type="match status" value="1"/>
</dbReference>
<feature type="binding site" evidence="6">
    <location>
        <position position="222"/>
    </location>
    <ligand>
        <name>FMN</name>
        <dbReference type="ChEBI" id="CHEBI:58210"/>
    </ligand>
</feature>
<dbReference type="CDD" id="cd01095">
    <property type="entry name" value="Nitrilotriacetate_monoxgenase"/>
    <property type="match status" value="1"/>
</dbReference>
<keyword evidence="10" id="KW-1185">Reference proteome</keyword>
<evidence type="ECO:0000256" key="6">
    <source>
        <dbReference type="PIRSR" id="PIRSR000337-1"/>
    </source>
</evidence>
<dbReference type="RefSeq" id="WP_138326063.1">
    <property type="nucleotide sequence ID" value="NZ_VCDI01000003.1"/>
</dbReference>
<feature type="binding site" evidence="6">
    <location>
        <position position="53"/>
    </location>
    <ligand>
        <name>FMN</name>
        <dbReference type="ChEBI" id="CHEBI:58210"/>
    </ligand>
</feature>
<dbReference type="InterPro" id="IPR036661">
    <property type="entry name" value="Luciferase-like_sf"/>
</dbReference>
<protein>
    <submittedName>
        <fullName evidence="9">LLM class flavin-dependent oxidoreductase</fullName>
    </submittedName>
</protein>
<accession>A0A5R9JAH4</accession>
<keyword evidence="3" id="KW-0560">Oxidoreductase</keyword>
<keyword evidence="2 6" id="KW-0288">FMN</keyword>
<feature type="region of interest" description="Disordered" evidence="7">
    <location>
        <begin position="425"/>
        <end position="447"/>
    </location>
</feature>
<dbReference type="EMBL" id="VCDI01000003">
    <property type="protein sequence ID" value="TLU72601.1"/>
    <property type="molecule type" value="Genomic_DNA"/>
</dbReference>
<dbReference type="GO" id="GO:0004497">
    <property type="term" value="F:monooxygenase activity"/>
    <property type="evidence" value="ECO:0007669"/>
    <property type="project" value="UniProtKB-KW"/>
</dbReference>
<evidence type="ECO:0000256" key="1">
    <source>
        <dbReference type="ARBA" id="ARBA00022630"/>
    </source>
</evidence>
<keyword evidence="4" id="KW-0503">Monooxygenase</keyword>
<proteinExistence type="inferred from homology"/>
<feature type="domain" description="Luciferase-like" evidence="8">
    <location>
        <begin position="29"/>
        <end position="383"/>
    </location>
</feature>
<dbReference type="InterPro" id="IPR016215">
    <property type="entry name" value="NTA_MOA"/>
</dbReference>
<feature type="compositionally biased region" description="Low complexity" evidence="7">
    <location>
        <begin position="437"/>
        <end position="447"/>
    </location>
</feature>
<dbReference type="Gene3D" id="3.20.20.30">
    <property type="entry name" value="Luciferase-like domain"/>
    <property type="match status" value="1"/>
</dbReference>
<comment type="caution">
    <text evidence="9">The sequence shown here is derived from an EMBL/GenBank/DDBJ whole genome shotgun (WGS) entry which is preliminary data.</text>
</comment>
<evidence type="ECO:0000256" key="5">
    <source>
        <dbReference type="ARBA" id="ARBA00033748"/>
    </source>
</evidence>
<name>A0A5R9JAH4_9PROT</name>
<evidence type="ECO:0000259" key="8">
    <source>
        <dbReference type="Pfam" id="PF00296"/>
    </source>
</evidence>
<dbReference type="GO" id="GO:0016705">
    <property type="term" value="F:oxidoreductase activity, acting on paired donors, with incorporation or reduction of molecular oxygen"/>
    <property type="evidence" value="ECO:0007669"/>
    <property type="project" value="InterPro"/>
</dbReference>
<evidence type="ECO:0000256" key="3">
    <source>
        <dbReference type="ARBA" id="ARBA00023002"/>
    </source>
</evidence>
<dbReference type="InterPro" id="IPR051260">
    <property type="entry name" value="Diverse_substr_monoxygenases"/>
</dbReference>
<gene>
    <name evidence="9" type="ORF">FE263_11165</name>
</gene>
<evidence type="ECO:0000256" key="2">
    <source>
        <dbReference type="ARBA" id="ARBA00022643"/>
    </source>
</evidence>
<evidence type="ECO:0000256" key="7">
    <source>
        <dbReference type="SAM" id="MobiDB-lite"/>
    </source>
</evidence>
<dbReference type="PIRSF" id="PIRSF000337">
    <property type="entry name" value="NTA_MOA"/>
    <property type="match status" value="1"/>
</dbReference>
<comment type="similarity">
    <text evidence="5">Belongs to the NtaA/SnaA/DszA monooxygenase family.</text>
</comment>
<dbReference type="Proteomes" id="UP000305654">
    <property type="component" value="Unassembled WGS sequence"/>
</dbReference>
<dbReference type="PANTHER" id="PTHR30011:SF16">
    <property type="entry name" value="C2H2 FINGER DOMAIN TRANSCRIPTION FACTOR (EUROFUNG)-RELATED"/>
    <property type="match status" value="1"/>
</dbReference>
<organism evidence="9 10">
    <name type="scientific">Lichenicoccus roseus</name>
    <dbReference type="NCBI Taxonomy" id="2683649"/>
    <lineage>
        <taxon>Bacteria</taxon>
        <taxon>Pseudomonadati</taxon>
        <taxon>Pseudomonadota</taxon>
        <taxon>Alphaproteobacteria</taxon>
        <taxon>Acetobacterales</taxon>
        <taxon>Acetobacteraceae</taxon>
        <taxon>Lichenicoccus</taxon>
    </lineage>
</organism>
<dbReference type="NCBIfam" id="TIGR03860">
    <property type="entry name" value="FMN_nitrolo"/>
    <property type="match status" value="1"/>
</dbReference>
<evidence type="ECO:0000256" key="4">
    <source>
        <dbReference type="ARBA" id="ARBA00023033"/>
    </source>
</evidence>
<evidence type="ECO:0000313" key="9">
    <source>
        <dbReference type="EMBL" id="TLU72601.1"/>
    </source>
</evidence>
<sequence length="447" mass="49308">MKRQVCLAVLLHGGRFSWKYPGAKAEGDHDLEMYKSLARTAERGRFDIIFMADGYSTKDDGLGPEALRSMSTLVHFDPLTLLAVLSTVTSRIGLVCTGSTTYNEPYELARRFATLDHMSGGRAGWNVITSQMTSEALNFGYDGPLSTEARYARAREFLDVCHGLWDSWEDDAFPRDKTSGTYADPSRMHVLDHKGRFFKVRGPLNVARMPQGYPVICQAGESEEGREFAARSADMMYGKAASLEHGQAFYGPMKARLAKYGRAPDSLKIMPGLCCVVGRTQEEAQAKFDAVQATIGPVEARAFAVQFMGPDFDLDIDPEQPMPDLPTLNAIATRKRITMERDGRRLSLVGLGRWIAACMGHLTLIGTPSSIADEMERYIDEGGSDGFALMPHYLPGNLEDFVELVVPELQRRGRLRTEYTGTTLRDTLGLPRPPNRHAAGAGAHAAE</sequence>
<feature type="binding site" evidence="6">
    <location>
        <position position="97"/>
    </location>
    <ligand>
        <name>FMN</name>
        <dbReference type="ChEBI" id="CHEBI:58210"/>
    </ligand>
</feature>